<dbReference type="EMBL" id="KL198027">
    <property type="protein sequence ID" value="KDQ16582.1"/>
    <property type="molecule type" value="Genomic_DNA"/>
</dbReference>
<protein>
    <submittedName>
        <fullName evidence="1">Uncharacterized protein</fullName>
    </submittedName>
</protein>
<dbReference type="Proteomes" id="UP000027195">
    <property type="component" value="Unassembled WGS sequence"/>
</dbReference>
<gene>
    <name evidence="1" type="ORF">BOTBODRAFT_30910</name>
</gene>
<accession>A0A067MXF6</accession>
<dbReference type="HOGENOM" id="CLU_2605702_0_0_1"/>
<proteinExistence type="predicted"/>
<sequence>MPEVAYAHLHDTQISRIFQRNIISAGKPLPATSMAPRLSLKFGLPKSFPRAPQVPSGLVIRIHPSKENSRLNHEHFTIG</sequence>
<name>A0A067MXF6_BOTB1</name>
<evidence type="ECO:0000313" key="1">
    <source>
        <dbReference type="EMBL" id="KDQ16582.1"/>
    </source>
</evidence>
<organism evidence="1 2">
    <name type="scientific">Botryobasidium botryosum (strain FD-172 SS1)</name>
    <dbReference type="NCBI Taxonomy" id="930990"/>
    <lineage>
        <taxon>Eukaryota</taxon>
        <taxon>Fungi</taxon>
        <taxon>Dikarya</taxon>
        <taxon>Basidiomycota</taxon>
        <taxon>Agaricomycotina</taxon>
        <taxon>Agaricomycetes</taxon>
        <taxon>Cantharellales</taxon>
        <taxon>Botryobasidiaceae</taxon>
        <taxon>Botryobasidium</taxon>
    </lineage>
</organism>
<keyword evidence="2" id="KW-1185">Reference proteome</keyword>
<reference evidence="2" key="1">
    <citation type="journal article" date="2014" name="Proc. Natl. Acad. Sci. U.S.A.">
        <title>Extensive sampling of basidiomycete genomes demonstrates inadequacy of the white-rot/brown-rot paradigm for wood decay fungi.</title>
        <authorList>
            <person name="Riley R."/>
            <person name="Salamov A.A."/>
            <person name="Brown D.W."/>
            <person name="Nagy L.G."/>
            <person name="Floudas D."/>
            <person name="Held B.W."/>
            <person name="Levasseur A."/>
            <person name="Lombard V."/>
            <person name="Morin E."/>
            <person name="Otillar R."/>
            <person name="Lindquist E.A."/>
            <person name="Sun H."/>
            <person name="LaButti K.M."/>
            <person name="Schmutz J."/>
            <person name="Jabbour D."/>
            <person name="Luo H."/>
            <person name="Baker S.E."/>
            <person name="Pisabarro A.G."/>
            <person name="Walton J.D."/>
            <person name="Blanchette R.A."/>
            <person name="Henrissat B."/>
            <person name="Martin F."/>
            <person name="Cullen D."/>
            <person name="Hibbett D.S."/>
            <person name="Grigoriev I.V."/>
        </authorList>
    </citation>
    <scope>NUCLEOTIDE SEQUENCE [LARGE SCALE GENOMIC DNA]</scope>
    <source>
        <strain evidence="2">FD-172 SS1</strain>
    </source>
</reference>
<dbReference type="AlphaFoldDB" id="A0A067MXF6"/>
<dbReference type="InParanoid" id="A0A067MXF6"/>
<evidence type="ECO:0000313" key="2">
    <source>
        <dbReference type="Proteomes" id="UP000027195"/>
    </source>
</evidence>